<feature type="region of interest" description="Disordered" evidence="2">
    <location>
        <begin position="67"/>
        <end position="112"/>
    </location>
</feature>
<name>M2QVR3_CERS8</name>
<gene>
    <name evidence="4" type="ORF">CERSUDRAFT_101179</name>
</gene>
<feature type="compositionally biased region" description="Acidic residues" evidence="2">
    <location>
        <begin position="141"/>
        <end position="165"/>
    </location>
</feature>
<dbReference type="PROSITE" id="PS50157">
    <property type="entry name" value="ZINC_FINGER_C2H2_2"/>
    <property type="match status" value="1"/>
</dbReference>
<keyword evidence="1" id="KW-0862">Zinc</keyword>
<keyword evidence="1" id="KW-0863">Zinc-finger</keyword>
<proteinExistence type="predicted"/>
<evidence type="ECO:0000259" key="3">
    <source>
        <dbReference type="PROSITE" id="PS50157"/>
    </source>
</evidence>
<dbReference type="Proteomes" id="UP000016930">
    <property type="component" value="Unassembled WGS sequence"/>
</dbReference>
<keyword evidence="5" id="KW-1185">Reference proteome</keyword>
<keyword evidence="1" id="KW-0479">Metal-binding</keyword>
<dbReference type="GO" id="GO:0008270">
    <property type="term" value="F:zinc ion binding"/>
    <property type="evidence" value="ECO:0007669"/>
    <property type="project" value="UniProtKB-KW"/>
</dbReference>
<dbReference type="PROSITE" id="PS00028">
    <property type="entry name" value="ZINC_FINGER_C2H2_1"/>
    <property type="match status" value="1"/>
</dbReference>
<sequence length="213" mass="23637">MRPARTLGSSKTHYPSIPHIGCTYPGCNRWFKNRAALTKHTSSYHSRASPRPAAFRARDSHITHINQLELDDIDRGSEADSGSQADAGDEECGDNATHGRGEQDSEESDTEHQRLDAFYTRFGRLSLGKDGNSGSVIRDPEDADEEVSSTENEEEANVICDDEADALDHDSEIELDELDELDEDDGKITRESHPLLDERKILTSRQPTAATIK</sequence>
<reference evidence="4 5" key="1">
    <citation type="journal article" date="2012" name="Proc. Natl. Acad. Sci. U.S.A.">
        <title>Comparative genomics of Ceriporiopsis subvermispora and Phanerochaete chrysosporium provide insight into selective ligninolysis.</title>
        <authorList>
            <person name="Fernandez-Fueyo E."/>
            <person name="Ruiz-Duenas F.J."/>
            <person name="Ferreira P."/>
            <person name="Floudas D."/>
            <person name="Hibbett D.S."/>
            <person name="Canessa P."/>
            <person name="Larrondo L.F."/>
            <person name="James T.Y."/>
            <person name="Seelenfreund D."/>
            <person name="Lobos S."/>
            <person name="Polanco R."/>
            <person name="Tello M."/>
            <person name="Honda Y."/>
            <person name="Watanabe T."/>
            <person name="Watanabe T."/>
            <person name="Ryu J.S."/>
            <person name="Kubicek C.P."/>
            <person name="Schmoll M."/>
            <person name="Gaskell J."/>
            <person name="Hammel K.E."/>
            <person name="St John F.J."/>
            <person name="Vanden Wymelenberg A."/>
            <person name="Sabat G."/>
            <person name="Splinter BonDurant S."/>
            <person name="Syed K."/>
            <person name="Yadav J.S."/>
            <person name="Doddapaneni H."/>
            <person name="Subramanian V."/>
            <person name="Lavin J.L."/>
            <person name="Oguiza J.A."/>
            <person name="Perez G."/>
            <person name="Pisabarro A.G."/>
            <person name="Ramirez L."/>
            <person name="Santoyo F."/>
            <person name="Master E."/>
            <person name="Coutinho P.M."/>
            <person name="Henrissat B."/>
            <person name="Lombard V."/>
            <person name="Magnuson J.K."/>
            <person name="Kuees U."/>
            <person name="Hori C."/>
            <person name="Igarashi K."/>
            <person name="Samejima M."/>
            <person name="Held B.W."/>
            <person name="Barry K.W."/>
            <person name="LaButti K.M."/>
            <person name="Lapidus A."/>
            <person name="Lindquist E.A."/>
            <person name="Lucas S.M."/>
            <person name="Riley R."/>
            <person name="Salamov A.A."/>
            <person name="Hoffmeister D."/>
            <person name="Schwenk D."/>
            <person name="Hadar Y."/>
            <person name="Yarden O."/>
            <person name="de Vries R.P."/>
            <person name="Wiebenga A."/>
            <person name="Stenlid J."/>
            <person name="Eastwood D."/>
            <person name="Grigoriev I.V."/>
            <person name="Berka R.M."/>
            <person name="Blanchette R.A."/>
            <person name="Kersten P."/>
            <person name="Martinez A.T."/>
            <person name="Vicuna R."/>
            <person name="Cullen D."/>
        </authorList>
    </citation>
    <scope>NUCLEOTIDE SEQUENCE [LARGE SCALE GENOMIC DNA]</scope>
    <source>
        <strain evidence="4 5">B</strain>
    </source>
</reference>
<evidence type="ECO:0000313" key="5">
    <source>
        <dbReference type="Proteomes" id="UP000016930"/>
    </source>
</evidence>
<dbReference type="EMBL" id="KB445958">
    <property type="protein sequence ID" value="EMD30606.1"/>
    <property type="molecule type" value="Genomic_DNA"/>
</dbReference>
<dbReference type="InterPro" id="IPR013087">
    <property type="entry name" value="Znf_C2H2_type"/>
</dbReference>
<feature type="region of interest" description="Disordered" evidence="2">
    <location>
        <begin position="129"/>
        <end position="170"/>
    </location>
</feature>
<dbReference type="HOGENOM" id="CLU_1294239_0_0_1"/>
<organism evidence="4 5">
    <name type="scientific">Ceriporiopsis subvermispora (strain B)</name>
    <name type="common">White-rot fungus</name>
    <name type="synonym">Gelatoporia subvermispora</name>
    <dbReference type="NCBI Taxonomy" id="914234"/>
    <lineage>
        <taxon>Eukaryota</taxon>
        <taxon>Fungi</taxon>
        <taxon>Dikarya</taxon>
        <taxon>Basidiomycota</taxon>
        <taxon>Agaricomycotina</taxon>
        <taxon>Agaricomycetes</taxon>
        <taxon>Polyporales</taxon>
        <taxon>Gelatoporiaceae</taxon>
        <taxon>Gelatoporia</taxon>
    </lineage>
</organism>
<evidence type="ECO:0000256" key="2">
    <source>
        <dbReference type="SAM" id="MobiDB-lite"/>
    </source>
</evidence>
<dbReference type="AlphaFoldDB" id="M2QVR3"/>
<protein>
    <recommendedName>
        <fullName evidence="3">C2H2-type domain-containing protein</fullName>
    </recommendedName>
</protein>
<evidence type="ECO:0000313" key="4">
    <source>
        <dbReference type="EMBL" id="EMD30606.1"/>
    </source>
</evidence>
<accession>M2QVR3</accession>
<evidence type="ECO:0000256" key="1">
    <source>
        <dbReference type="PROSITE-ProRule" id="PRU00042"/>
    </source>
</evidence>
<feature type="domain" description="C2H2-type" evidence="3">
    <location>
        <begin position="20"/>
        <end position="50"/>
    </location>
</feature>